<organism evidence="8 9">
    <name type="scientific">Acaulospora morrowiae</name>
    <dbReference type="NCBI Taxonomy" id="94023"/>
    <lineage>
        <taxon>Eukaryota</taxon>
        <taxon>Fungi</taxon>
        <taxon>Fungi incertae sedis</taxon>
        <taxon>Mucoromycota</taxon>
        <taxon>Glomeromycotina</taxon>
        <taxon>Glomeromycetes</taxon>
        <taxon>Diversisporales</taxon>
        <taxon>Acaulosporaceae</taxon>
        <taxon>Acaulospora</taxon>
    </lineage>
</organism>
<keyword evidence="4 6" id="KW-1133">Transmembrane helix</keyword>
<keyword evidence="9" id="KW-1185">Reference proteome</keyword>
<keyword evidence="5 6" id="KW-0472">Membrane</keyword>
<feature type="transmembrane region" description="Helical" evidence="6">
    <location>
        <begin position="42"/>
        <end position="63"/>
    </location>
</feature>
<dbReference type="Proteomes" id="UP000789342">
    <property type="component" value="Unassembled WGS sequence"/>
</dbReference>
<keyword evidence="3 6" id="KW-0812">Transmembrane</keyword>
<reference evidence="8" key="1">
    <citation type="submission" date="2021-06" db="EMBL/GenBank/DDBJ databases">
        <authorList>
            <person name="Kallberg Y."/>
            <person name="Tangrot J."/>
            <person name="Rosling A."/>
        </authorList>
    </citation>
    <scope>NUCLEOTIDE SEQUENCE</scope>
    <source>
        <strain evidence="8">CL551</strain>
    </source>
</reference>
<evidence type="ECO:0000313" key="9">
    <source>
        <dbReference type="Proteomes" id="UP000789342"/>
    </source>
</evidence>
<sequence length="118" mass="12908">MGVGVSCLGLGAASWATSCLASCFSAAACSLAFKSCNCNSSIATRVGYAIVLLMNSMLAWIMLTDWAIKQLEKITYEYLKLDCEEGTCYGVLAVRSFHFVQISDILLGYIFLFIEIYN</sequence>
<proteinExistence type="inferred from homology"/>
<gene>
    <name evidence="8" type="ORF">AMORRO_LOCUS9761</name>
</gene>
<dbReference type="Pfam" id="PF03348">
    <property type="entry name" value="Serinc"/>
    <property type="match status" value="1"/>
</dbReference>
<dbReference type="InterPro" id="IPR005016">
    <property type="entry name" value="TDE1/TMS"/>
</dbReference>
<evidence type="ECO:0000256" key="3">
    <source>
        <dbReference type="ARBA" id="ARBA00022692"/>
    </source>
</evidence>
<feature type="signal peptide" evidence="7">
    <location>
        <begin position="1"/>
        <end position="21"/>
    </location>
</feature>
<protein>
    <submittedName>
        <fullName evidence="8">1839_t:CDS:1</fullName>
    </submittedName>
</protein>
<accession>A0A9N9H3S4</accession>
<comment type="caution">
    <text evidence="8">The sequence shown here is derived from an EMBL/GenBank/DDBJ whole genome shotgun (WGS) entry which is preliminary data.</text>
</comment>
<evidence type="ECO:0000256" key="5">
    <source>
        <dbReference type="ARBA" id="ARBA00023136"/>
    </source>
</evidence>
<evidence type="ECO:0000256" key="4">
    <source>
        <dbReference type="ARBA" id="ARBA00022989"/>
    </source>
</evidence>
<keyword evidence="7" id="KW-0732">Signal</keyword>
<evidence type="ECO:0000256" key="6">
    <source>
        <dbReference type="SAM" id="Phobius"/>
    </source>
</evidence>
<name>A0A9N9H3S4_9GLOM</name>
<evidence type="ECO:0000313" key="8">
    <source>
        <dbReference type="EMBL" id="CAG8646612.1"/>
    </source>
</evidence>
<dbReference type="OrthoDB" id="5963193at2759"/>
<evidence type="ECO:0000256" key="1">
    <source>
        <dbReference type="ARBA" id="ARBA00004141"/>
    </source>
</evidence>
<dbReference type="GO" id="GO:0016020">
    <property type="term" value="C:membrane"/>
    <property type="evidence" value="ECO:0007669"/>
    <property type="project" value="UniProtKB-SubCell"/>
</dbReference>
<evidence type="ECO:0000256" key="7">
    <source>
        <dbReference type="SAM" id="SignalP"/>
    </source>
</evidence>
<evidence type="ECO:0000256" key="2">
    <source>
        <dbReference type="ARBA" id="ARBA00006665"/>
    </source>
</evidence>
<dbReference type="AlphaFoldDB" id="A0A9N9H3S4"/>
<dbReference type="EMBL" id="CAJVPV010009951">
    <property type="protein sequence ID" value="CAG8646612.1"/>
    <property type="molecule type" value="Genomic_DNA"/>
</dbReference>
<comment type="similarity">
    <text evidence="2">Belongs to the TDE1 family.</text>
</comment>
<comment type="subcellular location">
    <subcellularLocation>
        <location evidence="1">Membrane</location>
        <topology evidence="1">Multi-pass membrane protein</topology>
    </subcellularLocation>
</comment>
<feature type="chain" id="PRO_5040245483" evidence="7">
    <location>
        <begin position="22"/>
        <end position="118"/>
    </location>
</feature>